<feature type="region of interest" description="Disordered" evidence="1">
    <location>
        <begin position="37"/>
        <end position="79"/>
    </location>
</feature>
<protein>
    <submittedName>
        <fullName evidence="3">Uncharacterized protein</fullName>
    </submittedName>
</protein>
<reference evidence="4" key="1">
    <citation type="submission" date="2013-04" db="EMBL/GenBank/DDBJ databases">
        <title>Thioclava sp. 13D2W-2 Genome Sequencing.</title>
        <authorList>
            <person name="Lai Q."/>
            <person name="Li G."/>
            <person name="Shao Z."/>
        </authorList>
    </citation>
    <scope>NUCLEOTIDE SEQUENCE [LARGE SCALE GENOMIC DNA]</scope>
    <source>
        <strain evidence="4">13D2W-2</strain>
    </source>
</reference>
<dbReference type="eggNOG" id="ENOG5030BJV">
    <property type="taxonomic scope" value="Bacteria"/>
</dbReference>
<accession>A0A085TVV7</accession>
<organism evidence="3 4">
    <name type="scientific">Thioclava atlantica</name>
    <dbReference type="NCBI Taxonomy" id="1317124"/>
    <lineage>
        <taxon>Bacteria</taxon>
        <taxon>Pseudomonadati</taxon>
        <taxon>Pseudomonadota</taxon>
        <taxon>Alphaproteobacteria</taxon>
        <taxon>Rhodobacterales</taxon>
        <taxon>Paracoccaceae</taxon>
        <taxon>Thioclava</taxon>
    </lineage>
</organism>
<evidence type="ECO:0000313" key="4">
    <source>
        <dbReference type="Proteomes" id="UP000028607"/>
    </source>
</evidence>
<sequence>MARDPSRQTSLGGLIFTLLALVVALGVVVWLVADTPFDGGSDTATDPPPLTPLKDPNAAEVKVAPSAKTSGPATGGSGN</sequence>
<dbReference type="Proteomes" id="UP000028607">
    <property type="component" value="Unassembled WGS sequence"/>
</dbReference>
<feature type="transmembrane region" description="Helical" evidence="2">
    <location>
        <begin position="12"/>
        <end position="33"/>
    </location>
</feature>
<comment type="caution">
    <text evidence="3">The sequence shown here is derived from an EMBL/GenBank/DDBJ whole genome shotgun (WGS) entry which is preliminary data.</text>
</comment>
<dbReference type="EMBL" id="AQRC01000008">
    <property type="protein sequence ID" value="KFE34854.1"/>
    <property type="molecule type" value="Genomic_DNA"/>
</dbReference>
<name>A0A085TVV7_9RHOB</name>
<dbReference type="AlphaFoldDB" id="A0A085TVV7"/>
<reference evidence="3 4" key="2">
    <citation type="journal article" date="2015" name="Antonie Van Leeuwenhoek">
        <title>Thioclava indica sp. nov., isolated from surface seawater of the Indian Ocean.</title>
        <authorList>
            <person name="Liu Y."/>
            <person name="Lai Q."/>
            <person name="Du J."/>
            <person name="Xu H."/>
            <person name="Jiang L."/>
            <person name="Shao Z."/>
        </authorList>
    </citation>
    <scope>NUCLEOTIDE SEQUENCE [LARGE SCALE GENOMIC DNA]</scope>
    <source>
        <strain evidence="3 4">13D2W-2</strain>
    </source>
</reference>
<keyword evidence="4" id="KW-1185">Reference proteome</keyword>
<keyword evidence="2" id="KW-1133">Transmembrane helix</keyword>
<dbReference type="PATRIC" id="fig|1317124.6.peg.2353"/>
<evidence type="ECO:0000256" key="2">
    <source>
        <dbReference type="SAM" id="Phobius"/>
    </source>
</evidence>
<keyword evidence="2" id="KW-0812">Transmembrane</keyword>
<evidence type="ECO:0000256" key="1">
    <source>
        <dbReference type="SAM" id="MobiDB-lite"/>
    </source>
</evidence>
<proteinExistence type="predicted"/>
<keyword evidence="2" id="KW-0472">Membrane</keyword>
<evidence type="ECO:0000313" key="3">
    <source>
        <dbReference type="EMBL" id="KFE34854.1"/>
    </source>
</evidence>
<gene>
    <name evidence="3" type="ORF">DW2_11631</name>
</gene>